<proteinExistence type="predicted"/>
<name>X1TFP9_9ZZZZ</name>
<accession>X1TFP9</accession>
<comment type="caution">
    <text evidence="1">The sequence shown here is derived from an EMBL/GenBank/DDBJ whole genome shotgun (WGS) entry which is preliminary data.</text>
</comment>
<feature type="non-terminal residue" evidence="1">
    <location>
        <position position="233"/>
    </location>
</feature>
<sequence>PLVGDMGKRLENWLSKANTDMTKTLWSSRWQRFTTWAVSATNPLTGKAYMDCATQMVDDVIRQDFESMASHLFQDKYRDMLTKYVASLSNSRSNTAAAYVSSVRSFFTNEAVSIKLQNGKVPRPEMALNEHRFTLDELHRMWMVADTEGKARLSVATSLGWGIGDFSELEKRFVENSLRNEDADGFAAFDYRRKKTRARIRGVLNPNAVADLKNYLPRIPQHQTMLWSIRSKV</sequence>
<protein>
    <submittedName>
        <fullName evidence="1">Uncharacterized protein</fullName>
    </submittedName>
</protein>
<evidence type="ECO:0000313" key="1">
    <source>
        <dbReference type="EMBL" id="GAJ04138.1"/>
    </source>
</evidence>
<gene>
    <name evidence="1" type="ORF">S12H4_53682</name>
</gene>
<organism evidence="1">
    <name type="scientific">marine sediment metagenome</name>
    <dbReference type="NCBI Taxonomy" id="412755"/>
    <lineage>
        <taxon>unclassified sequences</taxon>
        <taxon>metagenomes</taxon>
        <taxon>ecological metagenomes</taxon>
    </lineage>
</organism>
<dbReference type="EMBL" id="BARW01034215">
    <property type="protein sequence ID" value="GAJ04138.1"/>
    <property type="molecule type" value="Genomic_DNA"/>
</dbReference>
<reference evidence="1" key="1">
    <citation type="journal article" date="2014" name="Front. Microbiol.">
        <title>High frequency of phylogenetically diverse reductive dehalogenase-homologous genes in deep subseafloor sedimentary metagenomes.</title>
        <authorList>
            <person name="Kawai M."/>
            <person name="Futagami T."/>
            <person name="Toyoda A."/>
            <person name="Takaki Y."/>
            <person name="Nishi S."/>
            <person name="Hori S."/>
            <person name="Arai W."/>
            <person name="Tsubouchi T."/>
            <person name="Morono Y."/>
            <person name="Uchiyama I."/>
            <person name="Ito T."/>
            <person name="Fujiyama A."/>
            <person name="Inagaki F."/>
            <person name="Takami H."/>
        </authorList>
    </citation>
    <scope>NUCLEOTIDE SEQUENCE</scope>
    <source>
        <strain evidence="1">Expedition CK06-06</strain>
    </source>
</reference>
<feature type="non-terminal residue" evidence="1">
    <location>
        <position position="1"/>
    </location>
</feature>
<dbReference type="AlphaFoldDB" id="X1TFP9"/>